<keyword evidence="2" id="KW-1133">Transmembrane helix</keyword>
<evidence type="ECO:0000313" key="3">
    <source>
        <dbReference type="EMBL" id="OSX80954.1"/>
    </source>
</evidence>
<dbReference type="Proteomes" id="UP000218209">
    <property type="component" value="Unassembled WGS sequence"/>
</dbReference>
<feature type="compositionally biased region" description="Basic residues" evidence="1">
    <location>
        <begin position="241"/>
        <end position="250"/>
    </location>
</feature>
<keyword evidence="2" id="KW-0472">Membrane</keyword>
<feature type="region of interest" description="Disordered" evidence="1">
    <location>
        <begin position="133"/>
        <end position="154"/>
    </location>
</feature>
<feature type="region of interest" description="Disordered" evidence="1">
    <location>
        <begin position="196"/>
        <end position="250"/>
    </location>
</feature>
<evidence type="ECO:0000313" key="4">
    <source>
        <dbReference type="Proteomes" id="UP000218209"/>
    </source>
</evidence>
<name>A0A1X6PJ83_PORUM</name>
<keyword evidence="4" id="KW-1185">Reference proteome</keyword>
<feature type="region of interest" description="Disordered" evidence="1">
    <location>
        <begin position="98"/>
        <end position="118"/>
    </location>
</feature>
<evidence type="ECO:0000256" key="1">
    <source>
        <dbReference type="SAM" id="MobiDB-lite"/>
    </source>
</evidence>
<accession>A0A1X6PJ83</accession>
<organism evidence="3 4">
    <name type="scientific">Porphyra umbilicalis</name>
    <name type="common">Purple laver</name>
    <name type="synonym">Red alga</name>
    <dbReference type="NCBI Taxonomy" id="2786"/>
    <lineage>
        <taxon>Eukaryota</taxon>
        <taxon>Rhodophyta</taxon>
        <taxon>Bangiophyceae</taxon>
        <taxon>Bangiales</taxon>
        <taxon>Bangiaceae</taxon>
        <taxon>Porphyra</taxon>
    </lineage>
</organism>
<dbReference type="AlphaFoldDB" id="A0A1X6PJ83"/>
<protein>
    <submittedName>
        <fullName evidence="3">Uncharacterized protein</fullName>
    </submittedName>
</protein>
<feature type="transmembrane region" description="Helical" evidence="2">
    <location>
        <begin position="6"/>
        <end position="28"/>
    </location>
</feature>
<proteinExistence type="predicted"/>
<gene>
    <name evidence="3" type="ORF">BU14_0031s0123</name>
</gene>
<feature type="region of interest" description="Disordered" evidence="1">
    <location>
        <begin position="46"/>
        <end position="83"/>
    </location>
</feature>
<feature type="compositionally biased region" description="Gly residues" evidence="1">
    <location>
        <begin position="133"/>
        <end position="150"/>
    </location>
</feature>
<sequence length="250" mass="25940">MAHTLPQFISGLAVSLGFGLVGVVGTAVNGDLLRRVAAGHAEERGVLPPGSAAAAAEAAARRRRRRERERLPPGRAAGEGGGADRALGMAATAAAEWDGSDAGVGGGSAAPRGGRPWRRRVRRCRRRRRRIMGTGGLGAGSGGGGGGGGVAAPAGVSERARRGHVRARVHRWPCVGGGVELPPAVAVTTGCWHPARRRGASCPPFGLPTIDPLPRRSVRVPHESPFPSKSASKQSIEQKKQKNTMKKNKR</sequence>
<dbReference type="EMBL" id="KV918767">
    <property type="protein sequence ID" value="OSX80954.1"/>
    <property type="molecule type" value="Genomic_DNA"/>
</dbReference>
<keyword evidence="2" id="KW-0812">Transmembrane</keyword>
<evidence type="ECO:0000256" key="2">
    <source>
        <dbReference type="SAM" id="Phobius"/>
    </source>
</evidence>
<reference evidence="3 4" key="1">
    <citation type="submission" date="2017-03" db="EMBL/GenBank/DDBJ databases">
        <title>WGS assembly of Porphyra umbilicalis.</title>
        <authorList>
            <person name="Brawley S.H."/>
            <person name="Blouin N.A."/>
            <person name="Ficko-Blean E."/>
            <person name="Wheeler G.L."/>
            <person name="Lohr M."/>
            <person name="Goodson H.V."/>
            <person name="Jenkins J.W."/>
            <person name="Blaby-Haas C.E."/>
            <person name="Helliwell K.E."/>
            <person name="Chan C."/>
            <person name="Marriage T."/>
            <person name="Bhattacharya D."/>
            <person name="Klein A.S."/>
            <person name="Badis Y."/>
            <person name="Brodie J."/>
            <person name="Cao Y."/>
            <person name="Collen J."/>
            <person name="Dittami S.M."/>
            <person name="Gachon C.M."/>
            <person name="Green B.R."/>
            <person name="Karpowicz S."/>
            <person name="Kim J.W."/>
            <person name="Kudahl U."/>
            <person name="Lin S."/>
            <person name="Michel G."/>
            <person name="Mittag M."/>
            <person name="Olson B.J."/>
            <person name="Pangilinan J."/>
            <person name="Peng Y."/>
            <person name="Qiu H."/>
            <person name="Shu S."/>
            <person name="Singer J.T."/>
            <person name="Smith A.G."/>
            <person name="Sprecher B.N."/>
            <person name="Wagner V."/>
            <person name="Wang W."/>
            <person name="Wang Z.-Y."/>
            <person name="Yan J."/>
            <person name="Yarish C."/>
            <person name="Zoeuner-Riek S."/>
            <person name="Zhuang Y."/>
            <person name="Zou Y."/>
            <person name="Lindquist E.A."/>
            <person name="Grimwood J."/>
            <person name="Barry K."/>
            <person name="Rokhsar D.S."/>
            <person name="Schmutz J."/>
            <person name="Stiller J.W."/>
            <person name="Grossman A.R."/>
            <person name="Prochnik S.E."/>
        </authorList>
    </citation>
    <scope>NUCLEOTIDE SEQUENCE [LARGE SCALE GENOMIC DNA]</scope>
    <source>
        <strain evidence="3">4086291</strain>
    </source>
</reference>